<protein>
    <submittedName>
        <fullName evidence="1">Uncharacterized protein</fullName>
    </submittedName>
</protein>
<dbReference type="RefSeq" id="WP_005823639.1">
    <property type="nucleotide sequence ID" value="NZ_ACQL01000085.1"/>
</dbReference>
<proteinExistence type="predicted"/>
<sequence>MSIQFWHMQMFPGEAAGFAEKVPYILQHYQFIGLGDWEEKKHQIPDFCERMKVNDVVAIKNGSRLVALVQVIGGVYEVSDDPSEVGWIVYRRPIRVLDWAIDEKFLPHPRGTLNICESEEAKTTETIKDWYENVVRSFKLRGLPATV</sequence>
<comment type="caution">
    <text evidence="1">The sequence shown here is derived from an EMBL/GenBank/DDBJ whole genome shotgun (WGS) entry which is preliminary data.</text>
</comment>
<dbReference type="Proteomes" id="UP000005532">
    <property type="component" value="Unassembled WGS sequence"/>
</dbReference>
<evidence type="ECO:0000313" key="2">
    <source>
        <dbReference type="Proteomes" id="UP000005532"/>
    </source>
</evidence>
<reference evidence="1 2" key="1">
    <citation type="journal article" date="2010" name="Vet. Microbiol.">
        <title>Production of haemolysins by strains of the Actinobacillus minor/porcitonsillarum complex.</title>
        <authorList>
            <person name="Arya G."/>
            <person name="Niven D.F."/>
        </authorList>
    </citation>
    <scope>NUCLEOTIDE SEQUENCE [LARGE SCALE GENOMIC DNA]</scope>
    <source>
        <strain evidence="1 2">NM305</strain>
    </source>
</reference>
<accession>C5S1G6</accession>
<organism evidence="1 2">
    <name type="scientific">Actinobacillus minor NM305</name>
    <dbReference type="NCBI Taxonomy" id="637911"/>
    <lineage>
        <taxon>Bacteria</taxon>
        <taxon>Pseudomonadati</taxon>
        <taxon>Pseudomonadota</taxon>
        <taxon>Gammaproteobacteria</taxon>
        <taxon>Pasteurellales</taxon>
        <taxon>Pasteurellaceae</taxon>
        <taxon>Actinobacillus</taxon>
    </lineage>
</organism>
<dbReference type="AlphaFoldDB" id="C5S1G6"/>
<evidence type="ECO:0000313" key="1">
    <source>
        <dbReference type="EMBL" id="EER47397.1"/>
    </source>
</evidence>
<name>C5S1G6_9PAST</name>
<gene>
    <name evidence="1" type="ORF">AM305_08719</name>
</gene>
<dbReference type="EMBL" id="ACQL01000085">
    <property type="protein sequence ID" value="EER47397.1"/>
    <property type="molecule type" value="Genomic_DNA"/>
</dbReference>